<accession>A0A4Q0NR59</accession>
<dbReference type="PANTHER" id="PTHR43133:SF46">
    <property type="entry name" value="RNA POLYMERASE SIGMA-70 FACTOR ECF SUBFAMILY"/>
    <property type="match status" value="1"/>
</dbReference>
<dbReference type="Gene3D" id="1.10.10.10">
    <property type="entry name" value="Winged helix-like DNA-binding domain superfamily/Winged helix DNA-binding domain"/>
    <property type="match status" value="1"/>
</dbReference>
<dbReference type="GO" id="GO:0003677">
    <property type="term" value="F:DNA binding"/>
    <property type="evidence" value="ECO:0007669"/>
    <property type="project" value="InterPro"/>
</dbReference>
<evidence type="ECO:0000256" key="1">
    <source>
        <dbReference type="ARBA" id="ARBA00010641"/>
    </source>
</evidence>
<dbReference type="Pfam" id="PF08281">
    <property type="entry name" value="Sigma70_r4_2"/>
    <property type="match status" value="1"/>
</dbReference>
<reference evidence="7 8" key="1">
    <citation type="submission" date="2018-07" db="EMBL/GenBank/DDBJ databases">
        <title>Leeuwenhoekiella genomics.</title>
        <authorList>
            <person name="Tahon G."/>
            <person name="Willems A."/>
        </authorList>
    </citation>
    <scope>NUCLEOTIDE SEQUENCE [LARGE SCALE GENOMIC DNA]</scope>
    <source>
        <strain evidence="7 8">R-50232</strain>
    </source>
</reference>
<dbReference type="InterPro" id="IPR014327">
    <property type="entry name" value="RNA_pol_sigma70_bacteroid"/>
</dbReference>
<feature type="domain" description="RNA polymerase sigma factor 70 region 4 type 2" evidence="6">
    <location>
        <begin position="138"/>
        <end position="190"/>
    </location>
</feature>
<evidence type="ECO:0000313" key="7">
    <source>
        <dbReference type="EMBL" id="RXG13132.1"/>
    </source>
</evidence>
<evidence type="ECO:0000256" key="4">
    <source>
        <dbReference type="ARBA" id="ARBA00023163"/>
    </source>
</evidence>
<dbReference type="InterPro" id="IPR007627">
    <property type="entry name" value="RNA_pol_sigma70_r2"/>
</dbReference>
<evidence type="ECO:0000256" key="3">
    <source>
        <dbReference type="ARBA" id="ARBA00023082"/>
    </source>
</evidence>
<dbReference type="InterPro" id="IPR013324">
    <property type="entry name" value="RNA_pol_sigma_r3/r4-like"/>
</dbReference>
<dbReference type="InterPro" id="IPR039425">
    <property type="entry name" value="RNA_pol_sigma-70-like"/>
</dbReference>
<organism evidence="7 8">
    <name type="scientific">Leeuwenhoekiella aestuarii</name>
    <dbReference type="NCBI Taxonomy" id="2249426"/>
    <lineage>
        <taxon>Bacteria</taxon>
        <taxon>Pseudomonadati</taxon>
        <taxon>Bacteroidota</taxon>
        <taxon>Flavobacteriia</taxon>
        <taxon>Flavobacteriales</taxon>
        <taxon>Flavobacteriaceae</taxon>
        <taxon>Leeuwenhoekiella</taxon>
    </lineage>
</organism>
<evidence type="ECO:0000259" key="5">
    <source>
        <dbReference type="Pfam" id="PF04542"/>
    </source>
</evidence>
<evidence type="ECO:0000259" key="6">
    <source>
        <dbReference type="Pfam" id="PF08281"/>
    </source>
</evidence>
<dbReference type="InterPro" id="IPR013325">
    <property type="entry name" value="RNA_pol_sigma_r2"/>
</dbReference>
<sequence>MQLSLPVMSPKPDHTSEALLFSQLKGGSERAFTHFFERYYPAVTGFCKQFVYDEEQARSMAQEAFINLWLNREKLQKPEGIPSFLYTAAKSKCLNVLKHEKVVRNYRNVALAEKEQNLNLEVLNALDYDSLSLTELQENVSRFLEQLPEQTQIIYTMKRVAYKKNAEIATELNISIKTVEAHMTRALNHLREALSDYLPAFLIALFLD</sequence>
<dbReference type="InterPro" id="IPR036388">
    <property type="entry name" value="WH-like_DNA-bd_sf"/>
</dbReference>
<dbReference type="PANTHER" id="PTHR43133">
    <property type="entry name" value="RNA POLYMERASE ECF-TYPE SIGMA FACTO"/>
    <property type="match status" value="1"/>
</dbReference>
<feature type="domain" description="RNA polymerase sigma-70 region 2" evidence="5">
    <location>
        <begin position="35"/>
        <end position="100"/>
    </location>
</feature>
<keyword evidence="4" id="KW-0804">Transcription</keyword>
<dbReference type="Gene3D" id="1.10.1740.10">
    <property type="match status" value="1"/>
</dbReference>
<dbReference type="InterPro" id="IPR013249">
    <property type="entry name" value="RNA_pol_sigma70_r4_t2"/>
</dbReference>
<dbReference type="GO" id="GO:0006352">
    <property type="term" value="P:DNA-templated transcription initiation"/>
    <property type="evidence" value="ECO:0007669"/>
    <property type="project" value="InterPro"/>
</dbReference>
<evidence type="ECO:0000313" key="8">
    <source>
        <dbReference type="Proteomes" id="UP000289821"/>
    </source>
</evidence>
<gene>
    <name evidence="7" type="ORF">DSM04_105110</name>
</gene>
<dbReference type="GO" id="GO:0016987">
    <property type="term" value="F:sigma factor activity"/>
    <property type="evidence" value="ECO:0007669"/>
    <property type="project" value="UniProtKB-KW"/>
</dbReference>
<dbReference type="NCBIfam" id="TIGR02937">
    <property type="entry name" value="sigma70-ECF"/>
    <property type="match status" value="1"/>
</dbReference>
<keyword evidence="3" id="KW-0731">Sigma factor</keyword>
<name>A0A4Q0NR59_9FLAO</name>
<dbReference type="AlphaFoldDB" id="A0A4Q0NR59"/>
<keyword evidence="2" id="KW-0805">Transcription regulation</keyword>
<dbReference type="SUPFAM" id="SSF88659">
    <property type="entry name" value="Sigma3 and sigma4 domains of RNA polymerase sigma factors"/>
    <property type="match status" value="1"/>
</dbReference>
<proteinExistence type="inferred from homology"/>
<comment type="similarity">
    <text evidence="1">Belongs to the sigma-70 factor family. ECF subfamily.</text>
</comment>
<comment type="caution">
    <text evidence="7">The sequence shown here is derived from an EMBL/GenBank/DDBJ whole genome shotgun (WGS) entry which is preliminary data.</text>
</comment>
<dbReference type="SUPFAM" id="SSF88946">
    <property type="entry name" value="Sigma2 domain of RNA polymerase sigma factors"/>
    <property type="match status" value="1"/>
</dbReference>
<protein>
    <submittedName>
        <fullName evidence="7">RNA polymerase sigma-70 factor (ECF subfamily)</fullName>
    </submittedName>
</protein>
<dbReference type="InterPro" id="IPR014284">
    <property type="entry name" value="RNA_pol_sigma-70_dom"/>
</dbReference>
<dbReference type="Proteomes" id="UP000289821">
    <property type="component" value="Unassembled WGS sequence"/>
</dbReference>
<dbReference type="EMBL" id="QOVI01000005">
    <property type="protein sequence ID" value="RXG13132.1"/>
    <property type="molecule type" value="Genomic_DNA"/>
</dbReference>
<dbReference type="Pfam" id="PF04542">
    <property type="entry name" value="Sigma70_r2"/>
    <property type="match status" value="1"/>
</dbReference>
<keyword evidence="8" id="KW-1185">Reference proteome</keyword>
<dbReference type="NCBIfam" id="TIGR02985">
    <property type="entry name" value="Sig70_bacteroi1"/>
    <property type="match status" value="1"/>
</dbReference>
<evidence type="ECO:0000256" key="2">
    <source>
        <dbReference type="ARBA" id="ARBA00023015"/>
    </source>
</evidence>